<keyword evidence="3" id="KW-1003">Cell membrane</keyword>
<feature type="transmembrane region" description="Helical" evidence="10">
    <location>
        <begin position="225"/>
        <end position="245"/>
    </location>
</feature>
<dbReference type="SUPFAM" id="SSF161098">
    <property type="entry name" value="MetI-like"/>
    <property type="match status" value="1"/>
</dbReference>
<reference evidence="12" key="1">
    <citation type="journal article" date="2021" name="PeerJ">
        <title>Extensive microbial diversity within the chicken gut microbiome revealed by metagenomics and culture.</title>
        <authorList>
            <person name="Gilroy R."/>
            <person name="Ravi A."/>
            <person name="Getino M."/>
            <person name="Pursley I."/>
            <person name="Horton D.L."/>
            <person name="Alikhan N.F."/>
            <person name="Baker D."/>
            <person name="Gharbi K."/>
            <person name="Hall N."/>
            <person name="Watson M."/>
            <person name="Adriaenssens E.M."/>
            <person name="Foster-Nyarko E."/>
            <person name="Jarju S."/>
            <person name="Secka A."/>
            <person name="Antonio M."/>
            <person name="Oren A."/>
            <person name="Chaudhuri R.R."/>
            <person name="La Ragione R."/>
            <person name="Hildebrand F."/>
            <person name="Pallen M.J."/>
        </authorList>
    </citation>
    <scope>NUCLEOTIDE SEQUENCE</scope>
    <source>
        <strain evidence="12">ChiGjej1B1-13045</strain>
    </source>
</reference>
<evidence type="ECO:0000256" key="10">
    <source>
        <dbReference type="RuleBase" id="RU363032"/>
    </source>
</evidence>
<feature type="domain" description="ABC transmembrane type-1" evidence="11">
    <location>
        <begin position="88"/>
        <end position="277"/>
    </location>
</feature>
<dbReference type="InterPro" id="IPR050366">
    <property type="entry name" value="BP-dependent_transpt_permease"/>
</dbReference>
<keyword evidence="8 10" id="KW-0472">Membrane</keyword>
<dbReference type="Pfam" id="PF12911">
    <property type="entry name" value="OppC_N"/>
    <property type="match status" value="1"/>
</dbReference>
<feature type="transmembrane region" description="Helical" evidence="10">
    <location>
        <begin position="28"/>
        <end position="49"/>
    </location>
</feature>
<sequence length="290" mass="31485">MEKDDRKEAGSVKKKRHITHLITGNRQALAGCIILGVWILLSVLVPLFWPWSYSEQNAELQNQAVSLTHLFGTDKFGRDIFARVWYGAGISLLIGIVSALINGCVGVLYGAVAGYAGKYVDMVMMRIADIIASIPSMLYVILITLVTGAGAGSIILGLCVAGWIDMSRIVRGEIMRLKETDFAAAARMEGLPPLRILWRHLLPNAAGPILVNLIFLIPQAIFTEAFLSFLGVGLAAPAASLGTIIQEARSQMLLYPNQMVCPLIVLCVMLLALNTVGTAIERQLQRGKNL</sequence>
<evidence type="ECO:0000256" key="7">
    <source>
        <dbReference type="ARBA" id="ARBA00022989"/>
    </source>
</evidence>
<evidence type="ECO:0000256" key="4">
    <source>
        <dbReference type="ARBA" id="ARBA00022692"/>
    </source>
</evidence>
<evidence type="ECO:0000256" key="2">
    <source>
        <dbReference type="ARBA" id="ARBA00022448"/>
    </source>
</evidence>
<reference evidence="12" key="2">
    <citation type="submission" date="2021-04" db="EMBL/GenBank/DDBJ databases">
        <authorList>
            <person name="Gilroy R."/>
        </authorList>
    </citation>
    <scope>NUCLEOTIDE SEQUENCE</scope>
    <source>
        <strain evidence="12">ChiGjej1B1-13045</strain>
    </source>
</reference>
<dbReference type="PROSITE" id="PS50928">
    <property type="entry name" value="ABC_TM1"/>
    <property type="match status" value="1"/>
</dbReference>
<evidence type="ECO:0000256" key="9">
    <source>
        <dbReference type="ARBA" id="ARBA00024202"/>
    </source>
</evidence>
<keyword evidence="7 10" id="KW-1133">Transmembrane helix</keyword>
<dbReference type="InterPro" id="IPR035906">
    <property type="entry name" value="MetI-like_sf"/>
</dbReference>
<keyword evidence="4 10" id="KW-0812">Transmembrane</keyword>
<comment type="subcellular location">
    <subcellularLocation>
        <location evidence="1 10">Cell membrane</location>
        <topology evidence="1 10">Multi-pass membrane protein</topology>
    </subcellularLocation>
</comment>
<protein>
    <submittedName>
        <fullName evidence="12">ABC transporter permease</fullName>
    </submittedName>
</protein>
<evidence type="ECO:0000256" key="1">
    <source>
        <dbReference type="ARBA" id="ARBA00004651"/>
    </source>
</evidence>
<comment type="caution">
    <text evidence="12">The sequence shown here is derived from an EMBL/GenBank/DDBJ whole genome shotgun (WGS) entry which is preliminary data.</text>
</comment>
<feature type="transmembrane region" description="Helical" evidence="10">
    <location>
        <begin position="138"/>
        <end position="164"/>
    </location>
</feature>
<dbReference type="GO" id="GO:0015833">
    <property type="term" value="P:peptide transport"/>
    <property type="evidence" value="ECO:0007669"/>
    <property type="project" value="UniProtKB-KW"/>
</dbReference>
<dbReference type="Proteomes" id="UP000824017">
    <property type="component" value="Unassembled WGS sequence"/>
</dbReference>
<gene>
    <name evidence="12" type="ORF">H9817_06750</name>
</gene>
<keyword evidence="6" id="KW-0653">Protein transport</keyword>
<feature type="transmembrane region" description="Helical" evidence="10">
    <location>
        <begin position="197"/>
        <end position="218"/>
    </location>
</feature>
<evidence type="ECO:0000256" key="3">
    <source>
        <dbReference type="ARBA" id="ARBA00022475"/>
    </source>
</evidence>
<dbReference type="GO" id="GO:0015031">
    <property type="term" value="P:protein transport"/>
    <property type="evidence" value="ECO:0007669"/>
    <property type="project" value="UniProtKB-KW"/>
</dbReference>
<dbReference type="PANTHER" id="PTHR43386">
    <property type="entry name" value="OLIGOPEPTIDE TRANSPORT SYSTEM PERMEASE PROTEIN APPC"/>
    <property type="match status" value="1"/>
</dbReference>
<feature type="transmembrane region" description="Helical" evidence="10">
    <location>
        <begin position="257"/>
        <end position="280"/>
    </location>
</feature>
<dbReference type="PANTHER" id="PTHR43386:SF24">
    <property type="entry name" value="OLIGOPEPTIDE TRANSPORT SYSTEM PERMEASE PROTEIN AMID"/>
    <property type="match status" value="1"/>
</dbReference>
<dbReference type="AlphaFoldDB" id="A0A9D2IJW8"/>
<dbReference type="CDD" id="cd06261">
    <property type="entry name" value="TM_PBP2"/>
    <property type="match status" value="1"/>
</dbReference>
<organism evidence="12 13">
    <name type="scientific">Candidatus Mediterraneibacter stercorigallinarum</name>
    <dbReference type="NCBI Taxonomy" id="2838686"/>
    <lineage>
        <taxon>Bacteria</taxon>
        <taxon>Bacillati</taxon>
        <taxon>Bacillota</taxon>
        <taxon>Clostridia</taxon>
        <taxon>Lachnospirales</taxon>
        <taxon>Lachnospiraceae</taxon>
        <taxon>Mediterraneibacter</taxon>
    </lineage>
</organism>
<dbReference type="GO" id="GO:0005886">
    <property type="term" value="C:plasma membrane"/>
    <property type="evidence" value="ECO:0007669"/>
    <property type="project" value="UniProtKB-SubCell"/>
</dbReference>
<dbReference type="InterPro" id="IPR000515">
    <property type="entry name" value="MetI-like"/>
</dbReference>
<evidence type="ECO:0000313" key="12">
    <source>
        <dbReference type="EMBL" id="HIZ13606.1"/>
    </source>
</evidence>
<comment type="similarity">
    <text evidence="9">Belongs to the binding-protein-dependent transport system permease family. OppBC subfamily.</text>
</comment>
<dbReference type="Pfam" id="PF00528">
    <property type="entry name" value="BPD_transp_1"/>
    <property type="match status" value="1"/>
</dbReference>
<proteinExistence type="inferred from homology"/>
<evidence type="ECO:0000256" key="6">
    <source>
        <dbReference type="ARBA" id="ARBA00022927"/>
    </source>
</evidence>
<evidence type="ECO:0000313" key="13">
    <source>
        <dbReference type="Proteomes" id="UP000824017"/>
    </source>
</evidence>
<keyword evidence="5" id="KW-0571">Peptide transport</keyword>
<dbReference type="Gene3D" id="1.10.3720.10">
    <property type="entry name" value="MetI-like"/>
    <property type="match status" value="1"/>
</dbReference>
<keyword evidence="2 10" id="KW-0813">Transport</keyword>
<accession>A0A9D2IJW8</accession>
<name>A0A9D2IJW8_9FIRM</name>
<evidence type="ECO:0000256" key="8">
    <source>
        <dbReference type="ARBA" id="ARBA00023136"/>
    </source>
</evidence>
<dbReference type="GO" id="GO:0055085">
    <property type="term" value="P:transmembrane transport"/>
    <property type="evidence" value="ECO:0007669"/>
    <property type="project" value="InterPro"/>
</dbReference>
<dbReference type="InterPro" id="IPR025966">
    <property type="entry name" value="OppC_N"/>
</dbReference>
<evidence type="ECO:0000259" key="11">
    <source>
        <dbReference type="PROSITE" id="PS50928"/>
    </source>
</evidence>
<evidence type="ECO:0000256" key="5">
    <source>
        <dbReference type="ARBA" id="ARBA00022856"/>
    </source>
</evidence>
<dbReference type="EMBL" id="DXCD01000176">
    <property type="protein sequence ID" value="HIZ13606.1"/>
    <property type="molecule type" value="Genomic_DNA"/>
</dbReference>
<feature type="transmembrane region" description="Helical" evidence="10">
    <location>
        <begin position="84"/>
        <end position="117"/>
    </location>
</feature>